<comment type="caution">
    <text evidence="1">The sequence shown here is derived from an EMBL/GenBank/DDBJ whole genome shotgun (WGS) entry which is preliminary data.</text>
</comment>
<name>A0ACB9P046_9MYRT</name>
<accession>A0ACB9P046</accession>
<proteinExistence type="predicted"/>
<sequence>MPSLSSDVNKGGARRWSRSDDSSVIGHSNSNCSYNNYGCYCYDCGDLSTKEFWSSRRDVVCYNQLHKFWSVLSPQARQELLKIDRQTLLGRARKNMYCSRCNGLLLEEFLQIVTDDESFEQGEGAEYRISGEGVAYPKAQWDGALTISNSRQDEIQDPSMHPWGGLTVTCDGSLTLLESYSSSKSFDTLRAVFDSARARERQRVLLYPDACGGEGGRGWISQGTTTNGRGHGTREACAIHTARLSRDTLLDFWTALGEEARQTLLRMKEEDFIERLIHRFDSKRFCRDCRKNVIREFKELKELKRMRKEPRCNCCFCVADTGFQYEVSDDTVHADWHDTFVDSLGAYQHFEWAIGTGEGKADILEFENVGLATSVKATGLELGGLDACFITLRAWRYDGHCTEISVKALNLNGQECVHSRLIVGNGFVTITIGEGITRFFEVAEEAEEEEDDDSMDKDKDELDGECSRPRKHAKSPELAREFLLDAAMTIFEEQIEKAFREGIARQNAHSIFVCLALTLLEESVHIACKDIITLEKQMKLLEEEEKEKHEEEKRKERKKAKEREKKLRRKERYREKERERTGALLEDEHTGGNVLKEEASPCAGDVRDEKKEIWVSNVDSKLAEIEEEVPSSSIESPVNDSSGVDLHNMKDEAKFCTTDNSKISFRILRQSKEGPNVNDQRSNRCRPTASEGCSLGNRSGSHNHRADNVEIQPRAIHTPNRNSRMNSPKSESRISGHKYSDKFQLYRNTIGDGYNGNPCGCNDINGQQVMVSPHVSGIRLGPEAKYFTKSESLLDSSNHFHCSNKYNQVDEAPYSNGRLKSRKNQRNISRDSLQTRKIWEPMQSQEKYPESNSNSSHGTLVSSNFSGQVKDSDNDKPSTGDSVGLPPAQKDDQSEGSADSEDCLSEDNTDAKDKEVRSHTCSTTMKSSSSNSDHYSSCLSEVDSNASSDNGSSDSSPISDSEEASPKAERKEARRSNSISEEAEVQSGAKEVSDGNEAFKGQQAVFGLSLDGIEINSANQPPVRTPKHPGIVPMQGQNVYFPLFQDPAAMGFYSQNLASWQPVQANGMMTPFPCHANYLYPGLPQYMDRSPGYCMQYGGIQRPSDPYRVISVPAFHPAALPSGVSPTGETRISTAVTESNEVQKERFFIPAERRSIKPPPTESPFADSSFSLFHFGGPVGLSTLSNSQTEEGTIRALPPVDPVIPDCKGKNAPAIEEYNLFAKSNGINFSLY</sequence>
<organism evidence="1 2">
    <name type="scientific">Melastoma candidum</name>
    <dbReference type="NCBI Taxonomy" id="119954"/>
    <lineage>
        <taxon>Eukaryota</taxon>
        <taxon>Viridiplantae</taxon>
        <taxon>Streptophyta</taxon>
        <taxon>Embryophyta</taxon>
        <taxon>Tracheophyta</taxon>
        <taxon>Spermatophyta</taxon>
        <taxon>Magnoliopsida</taxon>
        <taxon>eudicotyledons</taxon>
        <taxon>Gunneridae</taxon>
        <taxon>Pentapetalae</taxon>
        <taxon>rosids</taxon>
        <taxon>malvids</taxon>
        <taxon>Myrtales</taxon>
        <taxon>Melastomataceae</taxon>
        <taxon>Melastomatoideae</taxon>
        <taxon>Melastomateae</taxon>
        <taxon>Melastoma</taxon>
    </lineage>
</organism>
<keyword evidence="2" id="KW-1185">Reference proteome</keyword>
<gene>
    <name evidence="1" type="ORF">MLD38_026022</name>
</gene>
<reference evidence="2" key="1">
    <citation type="journal article" date="2023" name="Front. Plant Sci.">
        <title>Chromosomal-level genome assembly of Melastoma candidum provides insights into trichome evolution.</title>
        <authorList>
            <person name="Zhong Y."/>
            <person name="Wu W."/>
            <person name="Sun C."/>
            <person name="Zou P."/>
            <person name="Liu Y."/>
            <person name="Dai S."/>
            <person name="Zhou R."/>
        </authorList>
    </citation>
    <scope>NUCLEOTIDE SEQUENCE [LARGE SCALE GENOMIC DNA]</scope>
</reference>
<dbReference type="EMBL" id="CM042886">
    <property type="protein sequence ID" value="KAI4341282.1"/>
    <property type="molecule type" value="Genomic_DNA"/>
</dbReference>
<evidence type="ECO:0000313" key="2">
    <source>
        <dbReference type="Proteomes" id="UP001057402"/>
    </source>
</evidence>
<dbReference type="Proteomes" id="UP001057402">
    <property type="component" value="Chromosome 7"/>
</dbReference>
<evidence type="ECO:0000313" key="1">
    <source>
        <dbReference type="EMBL" id="KAI4341282.1"/>
    </source>
</evidence>
<protein>
    <submittedName>
        <fullName evidence="1">Uncharacterized protein</fullName>
    </submittedName>
</protein>